<reference evidence="6" key="1">
    <citation type="submission" date="2022-06" db="EMBL/GenBank/DDBJ databases">
        <title>Whole genome shotgun sequencing (WGS) of Rathayibacter sp. ZW T2_19, isolated from stored onions (Allium cepa).</title>
        <authorList>
            <person name="Stoll D.A."/>
            <person name="Huch M."/>
        </authorList>
    </citation>
    <scope>NUCLEOTIDE SEQUENCE</scope>
    <source>
        <strain evidence="6">ZW T2_19</strain>
    </source>
</reference>
<name>A0A9X2ITQ9_9MICO</name>
<proteinExistence type="predicted"/>
<organism evidence="6 7">
    <name type="scientific">Rathayibacter rubneri</name>
    <dbReference type="NCBI Taxonomy" id="2950106"/>
    <lineage>
        <taxon>Bacteria</taxon>
        <taxon>Bacillati</taxon>
        <taxon>Actinomycetota</taxon>
        <taxon>Actinomycetes</taxon>
        <taxon>Micrococcales</taxon>
        <taxon>Microbacteriaceae</taxon>
        <taxon>Rathayibacter</taxon>
    </lineage>
</organism>
<dbReference type="Proteomes" id="UP001155240">
    <property type="component" value="Unassembled WGS sequence"/>
</dbReference>
<dbReference type="AlphaFoldDB" id="A0A9X2ITQ9"/>
<dbReference type="PANTHER" id="PTHR30168:SF0">
    <property type="entry name" value="INNER MEMBRANE PROTEIN"/>
    <property type="match status" value="1"/>
</dbReference>
<evidence type="ECO:0000256" key="1">
    <source>
        <dbReference type="ARBA" id="ARBA00004167"/>
    </source>
</evidence>
<comment type="subcellular location">
    <subcellularLocation>
        <location evidence="1">Membrane</location>
        <topology evidence="1">Single-pass membrane protein</topology>
    </subcellularLocation>
</comment>
<keyword evidence="2 5" id="KW-0812">Transmembrane</keyword>
<evidence type="ECO:0000256" key="3">
    <source>
        <dbReference type="ARBA" id="ARBA00022989"/>
    </source>
</evidence>
<feature type="transmembrane region" description="Helical" evidence="5">
    <location>
        <begin position="21"/>
        <end position="42"/>
    </location>
</feature>
<evidence type="ECO:0000256" key="5">
    <source>
        <dbReference type="SAM" id="Phobius"/>
    </source>
</evidence>
<evidence type="ECO:0000313" key="7">
    <source>
        <dbReference type="Proteomes" id="UP001155240"/>
    </source>
</evidence>
<dbReference type="Pfam" id="PF04228">
    <property type="entry name" value="Zn_peptidase"/>
    <property type="match status" value="1"/>
</dbReference>
<comment type="caution">
    <text evidence="6">The sequence shown here is derived from an EMBL/GenBank/DDBJ whole genome shotgun (WGS) entry which is preliminary data.</text>
</comment>
<evidence type="ECO:0000256" key="2">
    <source>
        <dbReference type="ARBA" id="ARBA00022692"/>
    </source>
</evidence>
<keyword evidence="7" id="KW-1185">Reference proteome</keyword>
<keyword evidence="3 5" id="KW-1133">Transmembrane helix</keyword>
<dbReference type="PANTHER" id="PTHR30168">
    <property type="entry name" value="PUTATIVE MEMBRANE PROTEIN YPFJ"/>
    <property type="match status" value="1"/>
</dbReference>
<dbReference type="InterPro" id="IPR007343">
    <property type="entry name" value="Uncharacterised_pept_Zn_put"/>
</dbReference>
<dbReference type="GO" id="GO:0016020">
    <property type="term" value="C:membrane"/>
    <property type="evidence" value="ECO:0007669"/>
    <property type="project" value="UniProtKB-SubCell"/>
</dbReference>
<keyword evidence="4 5" id="KW-0472">Membrane</keyword>
<protein>
    <submittedName>
        <fullName evidence="6">Neutral zinc metallopeptidase</fullName>
    </submittedName>
</protein>
<sequence>MTFNDDSQLSGGKVRRRGRTTGIAVGGGAGVVVVLALLSQLLGVNLTGLGEVLGGGGGTSPEQITSTAVACDSGADANTEVDCRLEGAAESLDRYWATATGTIGATYATPGGVIVFDTETSTGCGGATAAVGPFYCPPDQTIYLDTEFFDELRTRFDTSGGSLAQMYILAHEWGHHIQNLTGAMESADRSGTGPDSDSVRLELQADCFAGAWVGDASTVPDETGTPYLKPVTAQEYQDALGAAAAVGDDRIQEQATGTVDPEGWTHGSAEQRQRWFEAGFEGDAVDCDTFAVPGAQL</sequence>
<evidence type="ECO:0000256" key="4">
    <source>
        <dbReference type="ARBA" id="ARBA00023136"/>
    </source>
</evidence>
<gene>
    <name evidence="6" type="ORF">NB037_16370</name>
</gene>
<accession>A0A9X2ITQ9</accession>
<dbReference type="EMBL" id="JAMRYM010000099">
    <property type="protein sequence ID" value="MCM6763991.1"/>
    <property type="molecule type" value="Genomic_DNA"/>
</dbReference>
<evidence type="ECO:0000313" key="6">
    <source>
        <dbReference type="EMBL" id="MCM6763991.1"/>
    </source>
</evidence>
<dbReference type="RefSeq" id="WP_207406636.1">
    <property type="nucleotide sequence ID" value="NZ_JAMRYM010000099.1"/>
</dbReference>